<dbReference type="PANTHER" id="PTHR11579">
    <property type="entry name" value="PROTEIN-L-ISOASPARTATE O-METHYLTRANSFERASE"/>
    <property type="match status" value="1"/>
</dbReference>
<comment type="subcellular location">
    <subcellularLocation>
        <location evidence="1 7">Cytoplasm</location>
    </subcellularLocation>
</comment>
<dbReference type="EMBL" id="CYGX02000016">
    <property type="protein sequence ID" value="SIT38656.1"/>
    <property type="molecule type" value="Genomic_DNA"/>
</dbReference>
<dbReference type="NCBIfam" id="NF001453">
    <property type="entry name" value="PRK00312.1"/>
    <property type="match status" value="1"/>
</dbReference>
<dbReference type="STRING" id="1247936.BN2475_160036"/>
<proteinExistence type="inferred from homology"/>
<dbReference type="FunFam" id="3.40.50.150:FF:000010">
    <property type="entry name" value="Protein-L-isoaspartate O-methyltransferase"/>
    <property type="match status" value="1"/>
</dbReference>
<sequence length="206" mass="22423">MVERQIVRRGICNPDVLAAMRQVPREEFVPVELREFAYDDIPLPIGNEQTISQPAIVASMIEAAELRPGDRVLDVGTGSGYAAAVAATIAGHVHSIERHAELVDSAREILERLAICNVTVHLGDGTMGLAEYAPYDAIIAAAGGPRVPAAWREQLAIGGRIVMPLGRDLHYQRLIKLVRRNQQDYDQSSLGEVRFVPLVGADGWPA</sequence>
<name>A0A1N7RU98_9BURK</name>
<evidence type="ECO:0000256" key="2">
    <source>
        <dbReference type="ARBA" id="ARBA00005369"/>
    </source>
</evidence>
<reference evidence="8 9" key="1">
    <citation type="submission" date="2016-12" db="EMBL/GenBank/DDBJ databases">
        <authorList>
            <person name="Song W.-J."/>
            <person name="Kurnit D.M."/>
        </authorList>
    </citation>
    <scope>NUCLEOTIDE SEQUENCE [LARGE SCALE GENOMIC DNA]</scope>
    <source>
        <strain evidence="8 9">STM7296</strain>
    </source>
</reference>
<comment type="function">
    <text evidence="7">Catalyzes the methyl esterification of L-isoaspartyl residues in peptides and proteins that result from spontaneous decomposition of normal L-aspartyl and L-asparaginyl residues. It plays a role in the repair and/or degradation of damaged proteins.</text>
</comment>
<feature type="active site" evidence="7">
    <location>
        <position position="52"/>
    </location>
</feature>
<dbReference type="EC" id="2.1.1.77" evidence="7"/>
<evidence type="ECO:0000256" key="3">
    <source>
        <dbReference type="ARBA" id="ARBA00022490"/>
    </source>
</evidence>
<dbReference type="Proteomes" id="UP000187012">
    <property type="component" value="Unassembled WGS sequence"/>
</dbReference>
<evidence type="ECO:0000313" key="8">
    <source>
        <dbReference type="EMBL" id="SIT38656.1"/>
    </source>
</evidence>
<evidence type="ECO:0000256" key="1">
    <source>
        <dbReference type="ARBA" id="ARBA00004496"/>
    </source>
</evidence>
<dbReference type="PANTHER" id="PTHR11579:SF0">
    <property type="entry name" value="PROTEIN-L-ISOASPARTATE(D-ASPARTATE) O-METHYLTRANSFERASE"/>
    <property type="match status" value="1"/>
</dbReference>
<evidence type="ECO:0000256" key="5">
    <source>
        <dbReference type="ARBA" id="ARBA00022679"/>
    </source>
</evidence>
<comment type="similarity">
    <text evidence="2 7">Belongs to the methyltransferase superfamily. L-isoaspartyl/D-aspartyl protein methyltransferase family.</text>
</comment>
<dbReference type="HAMAP" id="MF_00090">
    <property type="entry name" value="PIMT"/>
    <property type="match status" value="1"/>
</dbReference>
<dbReference type="NCBIfam" id="TIGR00080">
    <property type="entry name" value="pimt"/>
    <property type="match status" value="1"/>
</dbReference>
<dbReference type="PROSITE" id="PS01279">
    <property type="entry name" value="PCMT"/>
    <property type="match status" value="1"/>
</dbReference>
<evidence type="ECO:0000256" key="6">
    <source>
        <dbReference type="ARBA" id="ARBA00022691"/>
    </source>
</evidence>
<gene>
    <name evidence="7 8" type="primary">pcm</name>
    <name evidence="8" type="ORF">BN2475_160036</name>
</gene>
<keyword evidence="9" id="KW-1185">Reference proteome</keyword>
<dbReference type="Gene3D" id="3.40.50.150">
    <property type="entry name" value="Vaccinia Virus protein VP39"/>
    <property type="match status" value="1"/>
</dbReference>
<evidence type="ECO:0000313" key="9">
    <source>
        <dbReference type="Proteomes" id="UP000187012"/>
    </source>
</evidence>
<dbReference type="GO" id="GO:0004719">
    <property type="term" value="F:protein-L-isoaspartate (D-aspartate) O-methyltransferase activity"/>
    <property type="evidence" value="ECO:0007669"/>
    <property type="project" value="UniProtKB-UniRule"/>
</dbReference>
<keyword evidence="6 7" id="KW-0949">S-adenosyl-L-methionine</keyword>
<organism evidence="8 9">
    <name type="scientific">Paraburkholderia ribeironis</name>
    <dbReference type="NCBI Taxonomy" id="1247936"/>
    <lineage>
        <taxon>Bacteria</taxon>
        <taxon>Pseudomonadati</taxon>
        <taxon>Pseudomonadota</taxon>
        <taxon>Betaproteobacteria</taxon>
        <taxon>Burkholderiales</taxon>
        <taxon>Burkholderiaceae</taxon>
        <taxon>Paraburkholderia</taxon>
    </lineage>
</organism>
<evidence type="ECO:0000256" key="4">
    <source>
        <dbReference type="ARBA" id="ARBA00022603"/>
    </source>
</evidence>
<dbReference type="GO" id="GO:0032259">
    <property type="term" value="P:methylation"/>
    <property type="evidence" value="ECO:0007669"/>
    <property type="project" value="UniProtKB-KW"/>
</dbReference>
<dbReference type="CDD" id="cd02440">
    <property type="entry name" value="AdoMet_MTases"/>
    <property type="match status" value="1"/>
</dbReference>
<keyword evidence="4 7" id="KW-0489">Methyltransferase</keyword>
<dbReference type="SUPFAM" id="SSF53335">
    <property type="entry name" value="S-adenosyl-L-methionine-dependent methyltransferases"/>
    <property type="match status" value="1"/>
</dbReference>
<dbReference type="InterPro" id="IPR029063">
    <property type="entry name" value="SAM-dependent_MTases_sf"/>
</dbReference>
<keyword evidence="5 7" id="KW-0808">Transferase</keyword>
<comment type="catalytic activity">
    <reaction evidence="7">
        <text>[protein]-L-isoaspartate + S-adenosyl-L-methionine = [protein]-L-isoaspartate alpha-methyl ester + S-adenosyl-L-homocysteine</text>
        <dbReference type="Rhea" id="RHEA:12705"/>
        <dbReference type="Rhea" id="RHEA-COMP:12143"/>
        <dbReference type="Rhea" id="RHEA-COMP:12144"/>
        <dbReference type="ChEBI" id="CHEBI:57856"/>
        <dbReference type="ChEBI" id="CHEBI:59789"/>
        <dbReference type="ChEBI" id="CHEBI:90596"/>
        <dbReference type="ChEBI" id="CHEBI:90598"/>
        <dbReference type="EC" id="2.1.1.77"/>
    </reaction>
</comment>
<evidence type="ECO:0000256" key="7">
    <source>
        <dbReference type="HAMAP-Rule" id="MF_00090"/>
    </source>
</evidence>
<dbReference type="GO" id="GO:0030091">
    <property type="term" value="P:protein repair"/>
    <property type="evidence" value="ECO:0007669"/>
    <property type="project" value="UniProtKB-UniRule"/>
</dbReference>
<accession>A0A1N7RU98</accession>
<dbReference type="InterPro" id="IPR000682">
    <property type="entry name" value="PCMT"/>
</dbReference>
<keyword evidence="3 7" id="KW-0963">Cytoplasm</keyword>
<dbReference type="AlphaFoldDB" id="A0A1N7RU98"/>
<dbReference type="GO" id="GO:0005737">
    <property type="term" value="C:cytoplasm"/>
    <property type="evidence" value="ECO:0007669"/>
    <property type="project" value="UniProtKB-SubCell"/>
</dbReference>
<protein>
    <recommendedName>
        <fullName evidence="7">Protein-L-isoaspartate O-methyltransferase</fullName>
        <ecNumber evidence="7">2.1.1.77</ecNumber>
    </recommendedName>
    <alternativeName>
        <fullName evidence="7">L-isoaspartyl protein carboxyl methyltransferase</fullName>
    </alternativeName>
    <alternativeName>
        <fullName evidence="7">Protein L-isoaspartyl methyltransferase</fullName>
    </alternativeName>
    <alternativeName>
        <fullName evidence="7">Protein-beta-aspartate methyltransferase</fullName>
        <shortName evidence="7">PIMT</shortName>
    </alternativeName>
</protein>
<dbReference type="Pfam" id="PF01135">
    <property type="entry name" value="PCMT"/>
    <property type="match status" value="1"/>
</dbReference>